<proteinExistence type="predicted"/>
<protein>
    <submittedName>
        <fullName evidence="2 4">Uncharacterized protein</fullName>
    </submittedName>
</protein>
<evidence type="ECO:0000313" key="3">
    <source>
        <dbReference type="Proteomes" id="UP000271162"/>
    </source>
</evidence>
<feature type="region of interest" description="Disordered" evidence="1">
    <location>
        <begin position="1"/>
        <end position="39"/>
    </location>
</feature>
<dbReference type="WBParaSite" id="NBR_0002209201-mRNA-1">
    <property type="protein sequence ID" value="NBR_0002209201-mRNA-1"/>
    <property type="gene ID" value="NBR_0002209201"/>
</dbReference>
<keyword evidence="3" id="KW-1185">Reference proteome</keyword>
<evidence type="ECO:0000313" key="4">
    <source>
        <dbReference type="WBParaSite" id="NBR_0002209201-mRNA-1"/>
    </source>
</evidence>
<accession>A0A0N4YXX0</accession>
<evidence type="ECO:0000256" key="1">
    <source>
        <dbReference type="SAM" id="MobiDB-lite"/>
    </source>
</evidence>
<reference evidence="2 3" key="2">
    <citation type="submission" date="2018-11" db="EMBL/GenBank/DDBJ databases">
        <authorList>
            <consortium name="Pathogen Informatics"/>
        </authorList>
    </citation>
    <scope>NUCLEOTIDE SEQUENCE [LARGE SCALE GENOMIC DNA]</scope>
</reference>
<reference evidence="4" key="1">
    <citation type="submission" date="2017-02" db="UniProtKB">
        <authorList>
            <consortium name="WormBaseParasite"/>
        </authorList>
    </citation>
    <scope>IDENTIFICATION</scope>
</reference>
<sequence length="39" mass="3752">MQSKNAQTSSTTLAAVEVLDGGGGDGDDGTRAGGVDLSL</sequence>
<name>A0A0N4YXX0_NIPBR</name>
<dbReference type="AlphaFoldDB" id="A0A0N4YXX0"/>
<organism evidence="4">
    <name type="scientific">Nippostrongylus brasiliensis</name>
    <name type="common">Rat hookworm</name>
    <dbReference type="NCBI Taxonomy" id="27835"/>
    <lineage>
        <taxon>Eukaryota</taxon>
        <taxon>Metazoa</taxon>
        <taxon>Ecdysozoa</taxon>
        <taxon>Nematoda</taxon>
        <taxon>Chromadorea</taxon>
        <taxon>Rhabditida</taxon>
        <taxon>Rhabditina</taxon>
        <taxon>Rhabditomorpha</taxon>
        <taxon>Strongyloidea</taxon>
        <taxon>Heligmosomidae</taxon>
        <taxon>Nippostrongylus</taxon>
    </lineage>
</organism>
<gene>
    <name evidence="2" type="ORF">NBR_LOCUS22093</name>
</gene>
<dbReference type="Proteomes" id="UP000271162">
    <property type="component" value="Unassembled WGS sequence"/>
</dbReference>
<evidence type="ECO:0000313" key="2">
    <source>
        <dbReference type="EMBL" id="VDL86677.1"/>
    </source>
</evidence>
<dbReference type="EMBL" id="UYSL01027383">
    <property type="protein sequence ID" value="VDL86677.1"/>
    <property type="molecule type" value="Genomic_DNA"/>
</dbReference>
<feature type="compositionally biased region" description="Polar residues" evidence="1">
    <location>
        <begin position="1"/>
        <end position="13"/>
    </location>
</feature>